<dbReference type="PANTHER" id="PTHR13479:SF62">
    <property type="entry name" value="SMALL RIBOSOMAL SUBUNIT PROTEIN BS18A"/>
    <property type="match status" value="1"/>
</dbReference>
<keyword evidence="2 7" id="KW-0699">rRNA-binding</keyword>
<keyword evidence="10" id="KW-1185">Reference proteome</keyword>
<dbReference type="SUPFAM" id="SSF46911">
    <property type="entry name" value="Ribosomal protein S18"/>
    <property type="match status" value="1"/>
</dbReference>
<dbReference type="PANTHER" id="PTHR13479">
    <property type="entry name" value="30S RIBOSOMAL PROTEIN S18"/>
    <property type="match status" value="1"/>
</dbReference>
<evidence type="ECO:0000256" key="6">
    <source>
        <dbReference type="ARBA" id="ARBA00035141"/>
    </source>
</evidence>
<dbReference type="RefSeq" id="WP_253653594.1">
    <property type="nucleotide sequence ID" value="NZ_BAAAOE010000001.1"/>
</dbReference>
<dbReference type="HAMAP" id="MF_00270">
    <property type="entry name" value="Ribosomal_bS18"/>
    <property type="match status" value="1"/>
</dbReference>
<evidence type="ECO:0000256" key="2">
    <source>
        <dbReference type="ARBA" id="ARBA00022730"/>
    </source>
</evidence>
<organism evidence="9 10">
    <name type="scientific">Williamsia serinedens</name>
    <dbReference type="NCBI Taxonomy" id="391736"/>
    <lineage>
        <taxon>Bacteria</taxon>
        <taxon>Bacillati</taxon>
        <taxon>Actinomycetota</taxon>
        <taxon>Actinomycetes</taxon>
        <taxon>Mycobacteriales</taxon>
        <taxon>Nocardiaceae</taxon>
        <taxon>Williamsia</taxon>
    </lineage>
</organism>
<gene>
    <name evidence="7" type="primary">rpsR</name>
    <name evidence="9" type="ORF">LX12_001187</name>
</gene>
<dbReference type="GO" id="GO:0005840">
    <property type="term" value="C:ribosome"/>
    <property type="evidence" value="ECO:0007669"/>
    <property type="project" value="UniProtKB-KW"/>
</dbReference>
<evidence type="ECO:0000256" key="4">
    <source>
        <dbReference type="ARBA" id="ARBA00022980"/>
    </source>
</evidence>
<comment type="subunit">
    <text evidence="7">Part of the 30S ribosomal subunit. Forms a tight heterodimer with protein bS6.</text>
</comment>
<dbReference type="PRINTS" id="PR00974">
    <property type="entry name" value="RIBOSOMALS18"/>
</dbReference>
<evidence type="ECO:0000313" key="10">
    <source>
        <dbReference type="Proteomes" id="UP001205740"/>
    </source>
</evidence>
<dbReference type="InterPro" id="IPR001648">
    <property type="entry name" value="Ribosomal_bS18"/>
</dbReference>
<dbReference type="PROSITE" id="PS00057">
    <property type="entry name" value="RIBOSOMAL_S18"/>
    <property type="match status" value="1"/>
</dbReference>
<evidence type="ECO:0000256" key="3">
    <source>
        <dbReference type="ARBA" id="ARBA00022884"/>
    </source>
</evidence>
<evidence type="ECO:0000256" key="1">
    <source>
        <dbReference type="ARBA" id="ARBA00005589"/>
    </source>
</evidence>
<dbReference type="InterPro" id="IPR018275">
    <property type="entry name" value="Ribosomal_bS18_CS"/>
</dbReference>
<evidence type="ECO:0000256" key="5">
    <source>
        <dbReference type="ARBA" id="ARBA00023274"/>
    </source>
</evidence>
<evidence type="ECO:0000313" key="9">
    <source>
        <dbReference type="EMBL" id="MCP2160008.1"/>
    </source>
</evidence>
<comment type="caution">
    <text evidence="9">The sequence shown here is derived from an EMBL/GenBank/DDBJ whole genome shotgun (WGS) entry which is preliminary data.</text>
</comment>
<dbReference type="Gene3D" id="4.10.640.10">
    <property type="entry name" value="Ribosomal protein S18"/>
    <property type="match status" value="1"/>
</dbReference>
<accession>A0ABT1H0F5</accession>
<keyword evidence="3 7" id="KW-0694">RNA-binding</keyword>
<evidence type="ECO:0000256" key="8">
    <source>
        <dbReference type="RuleBase" id="RU003910"/>
    </source>
</evidence>
<keyword evidence="5 7" id="KW-0687">Ribonucleoprotein</keyword>
<evidence type="ECO:0000256" key="7">
    <source>
        <dbReference type="HAMAP-Rule" id="MF_00270"/>
    </source>
</evidence>
<dbReference type="Proteomes" id="UP001205740">
    <property type="component" value="Unassembled WGS sequence"/>
</dbReference>
<name>A0ABT1H0F5_9NOCA</name>
<dbReference type="NCBIfam" id="TIGR00165">
    <property type="entry name" value="S18"/>
    <property type="match status" value="1"/>
</dbReference>
<reference evidence="9 10" key="1">
    <citation type="submission" date="2022-06" db="EMBL/GenBank/DDBJ databases">
        <title>Genomic Encyclopedia of Archaeal and Bacterial Type Strains, Phase II (KMG-II): from individual species to whole genera.</title>
        <authorList>
            <person name="Goeker M."/>
        </authorList>
    </citation>
    <scope>NUCLEOTIDE SEQUENCE [LARGE SCALE GENOMIC DNA]</scope>
    <source>
        <strain evidence="9 10">DSM 45037</strain>
    </source>
</reference>
<dbReference type="InterPro" id="IPR036870">
    <property type="entry name" value="Ribosomal_bS18_sf"/>
</dbReference>
<comment type="similarity">
    <text evidence="1 7 8">Belongs to the bacterial ribosomal protein bS18 family.</text>
</comment>
<protein>
    <recommendedName>
        <fullName evidence="6 7">Small ribosomal subunit protein bS18</fullName>
    </recommendedName>
</protein>
<sequence length="88" mass="9792">MPKAKSSGGGRKGRAEKVVKAKACTFCKEKNLVIDYKDTSLLRRFLSDRGKIRSRRVTGNCVQHQRDVAVAVKNSREVALLPFTSTAR</sequence>
<comment type="function">
    <text evidence="7">Binds as a heterodimer with protein bS6 to the central domain of the 16S rRNA, where it helps stabilize the platform of the 30S subunit.</text>
</comment>
<dbReference type="Pfam" id="PF01084">
    <property type="entry name" value="Ribosomal_S18"/>
    <property type="match status" value="1"/>
</dbReference>
<dbReference type="EMBL" id="JAMTCG010000002">
    <property type="protein sequence ID" value="MCP2160008.1"/>
    <property type="molecule type" value="Genomic_DNA"/>
</dbReference>
<keyword evidence="4 7" id="KW-0689">Ribosomal protein</keyword>
<proteinExistence type="inferred from homology"/>